<evidence type="ECO:0000313" key="7">
    <source>
        <dbReference type="EMBL" id="MEK8030609.1"/>
    </source>
</evidence>
<evidence type="ECO:0000256" key="3">
    <source>
        <dbReference type="ARBA" id="ARBA00023082"/>
    </source>
</evidence>
<organism evidence="7 8">
    <name type="scientific">Ideonella lacteola</name>
    <dbReference type="NCBI Taxonomy" id="2984193"/>
    <lineage>
        <taxon>Bacteria</taxon>
        <taxon>Pseudomonadati</taxon>
        <taxon>Pseudomonadota</taxon>
        <taxon>Betaproteobacteria</taxon>
        <taxon>Burkholderiales</taxon>
        <taxon>Sphaerotilaceae</taxon>
        <taxon>Ideonella</taxon>
    </lineage>
</organism>
<evidence type="ECO:0000313" key="8">
    <source>
        <dbReference type="Proteomes" id="UP001371218"/>
    </source>
</evidence>
<accession>A0ABU9BKW7</accession>
<feature type="region of interest" description="Disordered" evidence="5">
    <location>
        <begin position="1"/>
        <end position="25"/>
    </location>
</feature>
<dbReference type="SUPFAM" id="SSF88946">
    <property type="entry name" value="Sigma2 domain of RNA polymerase sigma factors"/>
    <property type="match status" value="1"/>
</dbReference>
<evidence type="ECO:0000259" key="6">
    <source>
        <dbReference type="Pfam" id="PF07638"/>
    </source>
</evidence>
<dbReference type="InterPro" id="IPR014284">
    <property type="entry name" value="RNA_pol_sigma-70_dom"/>
</dbReference>
<dbReference type="NCBIfam" id="TIGR02937">
    <property type="entry name" value="sigma70-ECF"/>
    <property type="match status" value="1"/>
</dbReference>
<keyword evidence="8" id="KW-1185">Reference proteome</keyword>
<evidence type="ECO:0000256" key="2">
    <source>
        <dbReference type="ARBA" id="ARBA00023015"/>
    </source>
</evidence>
<dbReference type="Proteomes" id="UP001371218">
    <property type="component" value="Unassembled WGS sequence"/>
</dbReference>
<comment type="similarity">
    <text evidence="1">Belongs to the sigma-70 factor family. ECF subfamily.</text>
</comment>
<reference evidence="7 8" key="1">
    <citation type="submission" date="2024-04" db="EMBL/GenBank/DDBJ databases">
        <title>Novel species of the genus Ideonella isolated from streams.</title>
        <authorList>
            <person name="Lu H."/>
        </authorList>
    </citation>
    <scope>NUCLEOTIDE SEQUENCE [LARGE SCALE GENOMIC DNA]</scope>
    <source>
        <strain evidence="7 8">DXS29W</strain>
    </source>
</reference>
<dbReference type="InterPro" id="IPR011517">
    <property type="entry name" value="RNA_pol_sigma70_ECF-like"/>
</dbReference>
<evidence type="ECO:0000256" key="4">
    <source>
        <dbReference type="ARBA" id="ARBA00023163"/>
    </source>
</evidence>
<name>A0ABU9BKW7_9BURK</name>
<dbReference type="CDD" id="cd06171">
    <property type="entry name" value="Sigma70_r4"/>
    <property type="match status" value="1"/>
</dbReference>
<protein>
    <submittedName>
        <fullName evidence="7">ECF-type sigma factor</fullName>
    </submittedName>
</protein>
<dbReference type="PANTHER" id="PTHR43133">
    <property type="entry name" value="RNA POLYMERASE ECF-TYPE SIGMA FACTO"/>
    <property type="match status" value="1"/>
</dbReference>
<dbReference type="NCBIfam" id="TIGR02999">
    <property type="entry name" value="Sig-70_X6"/>
    <property type="match status" value="1"/>
</dbReference>
<dbReference type="PANTHER" id="PTHR43133:SF39">
    <property type="entry name" value="SIMILAR TO RNA POLYMERASE SIGMA-E FACTOR"/>
    <property type="match status" value="1"/>
</dbReference>
<gene>
    <name evidence="7" type="ORF">AACH06_07200</name>
</gene>
<feature type="domain" description="RNA polymerase sigma-70 ECF-like HTH" evidence="6">
    <location>
        <begin position="27"/>
        <end position="193"/>
    </location>
</feature>
<dbReference type="InterPro" id="IPR053812">
    <property type="entry name" value="HTH_Sigma70_ECF-like"/>
</dbReference>
<dbReference type="Pfam" id="PF07638">
    <property type="entry name" value="Sigma70_ECF"/>
    <property type="match status" value="1"/>
</dbReference>
<evidence type="ECO:0000256" key="5">
    <source>
        <dbReference type="SAM" id="MobiDB-lite"/>
    </source>
</evidence>
<proteinExistence type="inferred from homology"/>
<keyword evidence="3" id="KW-0731">Sigma factor</keyword>
<evidence type="ECO:0000256" key="1">
    <source>
        <dbReference type="ARBA" id="ARBA00010641"/>
    </source>
</evidence>
<dbReference type="InterPro" id="IPR013324">
    <property type="entry name" value="RNA_pol_sigma_r3/r4-like"/>
</dbReference>
<dbReference type="RefSeq" id="WP_341424969.1">
    <property type="nucleotide sequence ID" value="NZ_JBBUTG010000003.1"/>
</dbReference>
<dbReference type="InterPro" id="IPR013325">
    <property type="entry name" value="RNA_pol_sigma_r2"/>
</dbReference>
<keyword evidence="2" id="KW-0805">Transcription regulation</keyword>
<dbReference type="SUPFAM" id="SSF88659">
    <property type="entry name" value="Sigma3 and sigma4 domains of RNA polymerase sigma factors"/>
    <property type="match status" value="1"/>
</dbReference>
<dbReference type="InterPro" id="IPR039425">
    <property type="entry name" value="RNA_pol_sigma-70-like"/>
</dbReference>
<keyword evidence="4" id="KW-0804">Transcription</keyword>
<dbReference type="EMBL" id="JBBUTG010000003">
    <property type="protein sequence ID" value="MEK8030609.1"/>
    <property type="molecule type" value="Genomic_DNA"/>
</dbReference>
<dbReference type="Gene3D" id="1.10.10.10">
    <property type="entry name" value="Winged helix-like DNA-binding domain superfamily/Winged helix DNA-binding domain"/>
    <property type="match status" value="1"/>
</dbReference>
<comment type="caution">
    <text evidence="7">The sequence shown here is derived from an EMBL/GenBank/DDBJ whole genome shotgun (WGS) entry which is preliminary data.</text>
</comment>
<sequence length="194" mass="21468">MSYPSPSDAEPPEGLPEGSGSGSGSAQLDALYADAYRELRRLARARLHGGGRNTVLDTTALVHESYLRLARHSDIAFADKLRFMVYAGRVMRSVIIDLVRERQAERRGGDAAHVTLTTQLSEHLPADAGEAEILRVHDALDELSKLDARMAQVVELRYFAGMTEPEIAQALGITDRTVRRDWQQARLFLAEALK</sequence>
<dbReference type="InterPro" id="IPR036388">
    <property type="entry name" value="WH-like_DNA-bd_sf"/>
</dbReference>